<proteinExistence type="predicted"/>
<dbReference type="Pfam" id="PF24722">
    <property type="entry name" value="DUF7674"/>
    <property type="match status" value="1"/>
</dbReference>
<evidence type="ECO:0000313" key="3">
    <source>
        <dbReference type="Proteomes" id="UP000028623"/>
    </source>
</evidence>
<dbReference type="eggNOG" id="ENOG50335PU">
    <property type="taxonomic scope" value="Bacteria"/>
</dbReference>
<evidence type="ECO:0000313" key="2">
    <source>
        <dbReference type="EMBL" id="KFC18378.1"/>
    </source>
</evidence>
<comment type="caution">
    <text evidence="2">The sequence shown here is derived from an EMBL/GenBank/DDBJ whole genome shotgun (WGS) entry which is preliminary data.</text>
</comment>
<dbReference type="OrthoDB" id="1266846at2"/>
<name>A0A085B7D3_9FLAO</name>
<reference evidence="2 3" key="1">
    <citation type="submission" date="2014-07" db="EMBL/GenBank/DDBJ databases">
        <title>Epilithonimonas lactis LMG 22401 Genome.</title>
        <authorList>
            <person name="Pipes S.E."/>
            <person name="Stropko S.J."/>
        </authorList>
    </citation>
    <scope>NUCLEOTIDE SEQUENCE [LARGE SCALE GENOMIC DNA]</scope>
    <source>
        <strain evidence="2 3">LMG 24401</strain>
    </source>
</reference>
<accession>A0A085B7D3</accession>
<evidence type="ECO:0000259" key="1">
    <source>
        <dbReference type="Pfam" id="PF24722"/>
    </source>
</evidence>
<feature type="domain" description="DUF7674" evidence="1">
    <location>
        <begin position="11"/>
        <end position="117"/>
    </location>
</feature>
<gene>
    <name evidence="2" type="ORF">IO89_17950</name>
</gene>
<dbReference type="STRING" id="421072.SAMN04488097_3712"/>
<organism evidence="2 3">
    <name type="scientific">Epilithonimonas lactis</name>
    <dbReference type="NCBI Taxonomy" id="421072"/>
    <lineage>
        <taxon>Bacteria</taxon>
        <taxon>Pseudomonadati</taxon>
        <taxon>Bacteroidota</taxon>
        <taxon>Flavobacteriia</taxon>
        <taxon>Flavobacteriales</taxon>
        <taxon>Weeksellaceae</taxon>
        <taxon>Chryseobacterium group</taxon>
        <taxon>Epilithonimonas</taxon>
    </lineage>
</organism>
<dbReference type="RefSeq" id="WP_034978873.1">
    <property type="nucleotide sequence ID" value="NZ_FOFI01000006.1"/>
</dbReference>
<keyword evidence="3" id="KW-1185">Reference proteome</keyword>
<dbReference type="EMBL" id="JPLY01000007">
    <property type="protein sequence ID" value="KFC18378.1"/>
    <property type="molecule type" value="Genomic_DNA"/>
</dbReference>
<dbReference type="Proteomes" id="UP000028623">
    <property type="component" value="Unassembled WGS sequence"/>
</dbReference>
<dbReference type="AlphaFoldDB" id="A0A085B7D3"/>
<sequence>MQKINQKKTVEYLKAFYPDIKNEITNLSDRNNFAGIMQTTVDHMKDLLEQTKIQSMIRNLKRMDWIYKRGNSYVRYLIENIFIRSFESLKRKTNPQQWRFLFQEIPADFKNIYMEQTRRDHQLINRS</sequence>
<dbReference type="InterPro" id="IPR056091">
    <property type="entry name" value="DUF7674"/>
</dbReference>
<protein>
    <recommendedName>
        <fullName evidence="1">DUF7674 domain-containing protein</fullName>
    </recommendedName>
</protein>